<dbReference type="InterPro" id="IPR000182">
    <property type="entry name" value="GNAT_dom"/>
</dbReference>
<protein>
    <submittedName>
        <fullName evidence="2">Amino-acid N-acetyltransferase</fullName>
    </submittedName>
</protein>
<proteinExistence type="predicted"/>
<name>A0A172S0D1_9ACTN</name>
<reference evidence="3" key="1">
    <citation type="submission" date="2016-10" db="EMBL/GenBank/DDBJ databases">
        <authorList>
            <person name="Varghese N."/>
        </authorList>
    </citation>
    <scope>NUCLEOTIDE SEQUENCE [LARGE SCALE GENOMIC DNA]</scope>
    <source>
        <strain evidence="3">DSM 21843</strain>
    </source>
</reference>
<accession>A0A172S0D1</accession>
<keyword evidence="2" id="KW-0808">Transferase</keyword>
<dbReference type="Gene3D" id="3.40.630.30">
    <property type="match status" value="1"/>
</dbReference>
<dbReference type="STRING" id="79604.AAY81_09640"/>
<dbReference type="EMBL" id="FOEC01000001">
    <property type="protein sequence ID" value="SEO39952.1"/>
    <property type="molecule type" value="Genomic_DNA"/>
</dbReference>
<feature type="domain" description="N-acetyltransferase" evidence="1">
    <location>
        <begin position="1"/>
        <end position="151"/>
    </location>
</feature>
<dbReference type="Pfam" id="PF13508">
    <property type="entry name" value="Acetyltransf_7"/>
    <property type="match status" value="1"/>
</dbReference>
<dbReference type="KEGG" id="ddt:AAY81_09640"/>
<gene>
    <name evidence="2" type="ORF">SAMN02910314_00124</name>
</gene>
<dbReference type="OrthoDB" id="3174309at2"/>
<evidence type="ECO:0000313" key="2">
    <source>
        <dbReference type="EMBL" id="SEO39952.1"/>
    </source>
</evidence>
<keyword evidence="3" id="KW-1185">Reference proteome</keyword>
<dbReference type="Proteomes" id="UP000182975">
    <property type="component" value="Unassembled WGS sequence"/>
</dbReference>
<sequence>MNDLTHDRQQTNEYSLRKAIATDEQAVRALMHLGGMGLAADWQNATVAVDSNGTLIGYIRIQETSKGPHVAPVAVMPAWQGHGVGRALMQAELEQHHALKLVSRGDAAGFYHALGGTEISFDEISGDLEEDCEHCADRAACQPVAFILTLEATHG</sequence>
<dbReference type="CDD" id="cd04301">
    <property type="entry name" value="NAT_SF"/>
    <property type="match status" value="1"/>
</dbReference>
<dbReference type="GO" id="GO:0016747">
    <property type="term" value="F:acyltransferase activity, transferring groups other than amino-acyl groups"/>
    <property type="evidence" value="ECO:0007669"/>
    <property type="project" value="InterPro"/>
</dbReference>
<dbReference type="PROSITE" id="PS51186">
    <property type="entry name" value="GNAT"/>
    <property type="match status" value="1"/>
</dbReference>
<dbReference type="InterPro" id="IPR016181">
    <property type="entry name" value="Acyl_CoA_acyltransferase"/>
</dbReference>
<organism evidence="2 3">
    <name type="scientific">Denitrobacterium detoxificans</name>
    <dbReference type="NCBI Taxonomy" id="79604"/>
    <lineage>
        <taxon>Bacteria</taxon>
        <taxon>Bacillati</taxon>
        <taxon>Actinomycetota</taxon>
        <taxon>Coriobacteriia</taxon>
        <taxon>Eggerthellales</taxon>
        <taxon>Eggerthellaceae</taxon>
        <taxon>Denitrobacterium</taxon>
    </lineage>
</organism>
<dbReference type="AlphaFoldDB" id="A0A172S0D1"/>
<dbReference type="SUPFAM" id="SSF55729">
    <property type="entry name" value="Acyl-CoA N-acyltransferases (Nat)"/>
    <property type="match status" value="1"/>
</dbReference>
<dbReference type="RefSeq" id="WP_066664478.1">
    <property type="nucleotide sequence ID" value="NZ_CP011402.1"/>
</dbReference>
<evidence type="ECO:0000259" key="1">
    <source>
        <dbReference type="PROSITE" id="PS51186"/>
    </source>
</evidence>
<evidence type="ECO:0000313" key="3">
    <source>
        <dbReference type="Proteomes" id="UP000182975"/>
    </source>
</evidence>